<feature type="transmembrane region" description="Helical" evidence="12">
    <location>
        <begin position="123"/>
        <end position="143"/>
    </location>
</feature>
<evidence type="ECO:0000256" key="11">
    <source>
        <dbReference type="ARBA" id="ARBA00023136"/>
    </source>
</evidence>
<feature type="transmembrane region" description="Helical" evidence="12">
    <location>
        <begin position="163"/>
        <end position="187"/>
    </location>
</feature>
<evidence type="ECO:0000313" key="13">
    <source>
        <dbReference type="EMBL" id="RIY31216.1"/>
    </source>
</evidence>
<keyword evidence="8" id="KW-0249">Electron transport</keyword>
<name>A0A3A1Y1P9_9GAMM</name>
<dbReference type="NCBIfam" id="TIGR00203">
    <property type="entry name" value="cydB"/>
    <property type="match status" value="1"/>
</dbReference>
<dbReference type="GO" id="GO:0046872">
    <property type="term" value="F:metal ion binding"/>
    <property type="evidence" value="ECO:0007669"/>
    <property type="project" value="UniProtKB-KW"/>
</dbReference>
<keyword evidence="11 12" id="KW-0472">Membrane</keyword>
<evidence type="ECO:0000256" key="3">
    <source>
        <dbReference type="ARBA" id="ARBA00022448"/>
    </source>
</evidence>
<keyword evidence="4" id="KW-1003">Cell membrane</keyword>
<dbReference type="Pfam" id="PF02322">
    <property type="entry name" value="Cyt_bd_oxida_II"/>
    <property type="match status" value="1"/>
</dbReference>
<comment type="subcellular location">
    <subcellularLocation>
        <location evidence="1">Cell membrane</location>
        <topology evidence="1">Multi-pass membrane protein</topology>
    </subcellularLocation>
</comment>
<evidence type="ECO:0000313" key="14">
    <source>
        <dbReference type="Proteomes" id="UP000266258"/>
    </source>
</evidence>
<dbReference type="RefSeq" id="WP_119497970.1">
    <property type="nucleotide sequence ID" value="NZ_NRJH01000088.1"/>
</dbReference>
<dbReference type="GO" id="GO:0019646">
    <property type="term" value="P:aerobic electron transport chain"/>
    <property type="evidence" value="ECO:0007669"/>
    <property type="project" value="TreeGrafter"/>
</dbReference>
<proteinExistence type="inferred from homology"/>
<comment type="similarity">
    <text evidence="2">Belongs to the cytochrome ubiquinol oxidase subunit 2 family.</text>
</comment>
<feature type="transmembrane region" description="Helical" evidence="12">
    <location>
        <begin position="85"/>
        <end position="102"/>
    </location>
</feature>
<dbReference type="GO" id="GO:0016682">
    <property type="term" value="F:oxidoreductase activity, acting on diphenols and related substances as donors, oxygen as acceptor"/>
    <property type="evidence" value="ECO:0007669"/>
    <property type="project" value="TreeGrafter"/>
</dbReference>
<dbReference type="AlphaFoldDB" id="A0A3A1Y1P9"/>
<keyword evidence="14" id="KW-1185">Reference proteome</keyword>
<evidence type="ECO:0000256" key="1">
    <source>
        <dbReference type="ARBA" id="ARBA00004651"/>
    </source>
</evidence>
<dbReference type="EMBL" id="NRJH01000088">
    <property type="protein sequence ID" value="RIY31216.1"/>
    <property type="molecule type" value="Genomic_DNA"/>
</dbReference>
<dbReference type="InterPro" id="IPR003317">
    <property type="entry name" value="Cyt-d_oxidase_su2"/>
</dbReference>
<feature type="transmembrane region" description="Helical" evidence="12">
    <location>
        <begin position="338"/>
        <end position="363"/>
    </location>
</feature>
<feature type="transmembrane region" description="Helical" evidence="12">
    <location>
        <begin position="6"/>
        <end position="25"/>
    </location>
</feature>
<evidence type="ECO:0000256" key="10">
    <source>
        <dbReference type="ARBA" id="ARBA00023004"/>
    </source>
</evidence>
<evidence type="ECO:0000256" key="9">
    <source>
        <dbReference type="ARBA" id="ARBA00022989"/>
    </source>
</evidence>
<dbReference type="PANTHER" id="PTHR43141">
    <property type="entry name" value="CYTOCHROME BD2 SUBUNIT II"/>
    <property type="match status" value="1"/>
</dbReference>
<dbReference type="PANTHER" id="PTHR43141:SF5">
    <property type="entry name" value="CYTOCHROME BD-I UBIQUINOL OXIDASE SUBUNIT 2"/>
    <property type="match status" value="1"/>
</dbReference>
<keyword evidence="9 12" id="KW-1133">Transmembrane helix</keyword>
<feature type="transmembrane region" description="Helical" evidence="12">
    <location>
        <begin position="211"/>
        <end position="239"/>
    </location>
</feature>
<evidence type="ECO:0000256" key="6">
    <source>
        <dbReference type="ARBA" id="ARBA00022692"/>
    </source>
</evidence>
<dbReference type="GO" id="GO:0070069">
    <property type="term" value="C:cytochrome complex"/>
    <property type="evidence" value="ECO:0007669"/>
    <property type="project" value="TreeGrafter"/>
</dbReference>
<dbReference type="Proteomes" id="UP000266258">
    <property type="component" value="Unassembled WGS sequence"/>
</dbReference>
<keyword evidence="6 12" id="KW-0812">Transmembrane</keyword>
<dbReference type="PIRSF" id="PIRSF000267">
    <property type="entry name" value="Cyt_oxidse_sub2"/>
    <property type="match status" value="1"/>
</dbReference>
<dbReference type="OrthoDB" id="9776710at2"/>
<organism evidence="13 14">
    <name type="scientific">Psittacicella melopsittaci</name>
    <dbReference type="NCBI Taxonomy" id="2028576"/>
    <lineage>
        <taxon>Bacteria</taxon>
        <taxon>Pseudomonadati</taxon>
        <taxon>Pseudomonadota</taxon>
        <taxon>Gammaproteobacteria</taxon>
        <taxon>Pasteurellales</taxon>
        <taxon>Psittacicellaceae</taxon>
        <taxon>Psittacicella</taxon>
    </lineage>
</organism>
<gene>
    <name evidence="13" type="primary">cydB</name>
    <name evidence="13" type="ORF">CJP74_07845</name>
</gene>
<accession>A0A3A1Y1P9</accession>
<evidence type="ECO:0000256" key="7">
    <source>
        <dbReference type="ARBA" id="ARBA00022723"/>
    </source>
</evidence>
<keyword evidence="3" id="KW-0813">Transport</keyword>
<feature type="transmembrane region" description="Helical" evidence="12">
    <location>
        <begin position="259"/>
        <end position="281"/>
    </location>
</feature>
<evidence type="ECO:0000256" key="4">
    <source>
        <dbReference type="ARBA" id="ARBA00022475"/>
    </source>
</evidence>
<dbReference type="GO" id="GO:0005886">
    <property type="term" value="C:plasma membrane"/>
    <property type="evidence" value="ECO:0007669"/>
    <property type="project" value="UniProtKB-SubCell"/>
</dbReference>
<reference evidence="13 14" key="1">
    <citation type="submission" date="2017-08" db="EMBL/GenBank/DDBJ databases">
        <title>Reclassification of Bisgaard taxon 37 and 44.</title>
        <authorList>
            <person name="Christensen H."/>
        </authorList>
    </citation>
    <scope>NUCLEOTIDE SEQUENCE [LARGE SCALE GENOMIC DNA]</scope>
    <source>
        <strain evidence="13 14">B96_4</strain>
    </source>
</reference>
<feature type="transmembrane region" description="Helical" evidence="12">
    <location>
        <begin position="293"/>
        <end position="318"/>
    </location>
</feature>
<dbReference type="GO" id="GO:0009055">
    <property type="term" value="F:electron transfer activity"/>
    <property type="evidence" value="ECO:0007669"/>
    <property type="project" value="TreeGrafter"/>
</dbReference>
<protein>
    <submittedName>
        <fullName evidence="13">Cytochrome d ubiquinol oxidase subunit II</fullName>
    </submittedName>
</protein>
<comment type="caution">
    <text evidence="13">The sequence shown here is derived from an EMBL/GenBank/DDBJ whole genome shotgun (WGS) entry which is preliminary data.</text>
</comment>
<keyword evidence="7" id="KW-0479">Metal-binding</keyword>
<evidence type="ECO:0000256" key="2">
    <source>
        <dbReference type="ARBA" id="ARBA00007543"/>
    </source>
</evidence>
<keyword evidence="5" id="KW-0349">Heme</keyword>
<evidence type="ECO:0000256" key="12">
    <source>
        <dbReference type="SAM" id="Phobius"/>
    </source>
</evidence>
<keyword evidence="10" id="KW-0408">Iron</keyword>
<sequence>MLSFEVLQVIWWLLVIVLLSGFVIFDGFDIGALTLNPFVAKEEEERRVVLNTIAPHWDGNQVWLLLGGGAIFAAWPEVYATSFSGLYLAMILILFALFFRPVGMEYRHKFDLEKHRRGVDWSLFFSGVVPSLVIGVGLGNVLLGLPFQFDDIGRSYYGGDTLWILNLLKLLNPFGLLCGVLSLLVFLTQGANWLALRTELGSNVQVRSQKLAALFSVLVVVVGVLVAIWLAFISGYHLVNDSLILQAKEGDVSTSSSWYANYTANPVLFVVPVLAALFYLFSARAAKNGRNGFAFFASSIGVLLLFATYAIALFPFVLPSSTAAYQSLTIWNATSSHLTLHVMFYVALIFVPIVLAYTAWAYYKMWSRLSTKVIKENSHDLY</sequence>
<evidence type="ECO:0000256" key="8">
    <source>
        <dbReference type="ARBA" id="ARBA00022982"/>
    </source>
</evidence>
<evidence type="ECO:0000256" key="5">
    <source>
        <dbReference type="ARBA" id="ARBA00022617"/>
    </source>
</evidence>